<feature type="transmembrane region" description="Helical" evidence="1">
    <location>
        <begin position="77"/>
        <end position="100"/>
    </location>
</feature>
<keyword evidence="1" id="KW-1133">Transmembrane helix</keyword>
<evidence type="ECO:0000259" key="2">
    <source>
        <dbReference type="Pfam" id="PF09925"/>
    </source>
</evidence>
<dbReference type="EMBL" id="SMCO01000007">
    <property type="protein sequence ID" value="TCV86405.1"/>
    <property type="molecule type" value="Genomic_DNA"/>
</dbReference>
<feature type="transmembrane region" description="Helical" evidence="1">
    <location>
        <begin position="233"/>
        <end position="251"/>
    </location>
</feature>
<feature type="transmembrane region" description="Helical" evidence="1">
    <location>
        <begin position="376"/>
        <end position="393"/>
    </location>
</feature>
<evidence type="ECO:0000313" key="3">
    <source>
        <dbReference type="EMBL" id="TCV86405.1"/>
    </source>
</evidence>
<feature type="transmembrane region" description="Helical" evidence="1">
    <location>
        <begin position="348"/>
        <end position="364"/>
    </location>
</feature>
<feature type="transmembrane region" description="Helical" evidence="1">
    <location>
        <begin position="176"/>
        <end position="193"/>
    </location>
</feature>
<feature type="transmembrane region" description="Helical" evidence="1">
    <location>
        <begin position="200"/>
        <end position="221"/>
    </location>
</feature>
<keyword evidence="1" id="KW-0472">Membrane</keyword>
<dbReference type="Proteomes" id="UP000295367">
    <property type="component" value="Unassembled WGS sequence"/>
</dbReference>
<keyword evidence="4" id="KW-1185">Reference proteome</keyword>
<dbReference type="RefSeq" id="WP_124945233.1">
    <property type="nucleotide sequence ID" value="NZ_BHVT01000009.1"/>
</dbReference>
<accession>A0A4R3Y2L5</accession>
<feature type="transmembrane region" description="Helical" evidence="1">
    <location>
        <begin position="399"/>
        <end position="420"/>
    </location>
</feature>
<reference evidence="3 4" key="1">
    <citation type="submission" date="2019-03" db="EMBL/GenBank/DDBJ databases">
        <title>Genomic Encyclopedia of Type Strains, Phase IV (KMG-IV): sequencing the most valuable type-strain genomes for metagenomic binning, comparative biology and taxonomic classification.</title>
        <authorList>
            <person name="Goeker M."/>
        </authorList>
    </citation>
    <scope>NUCLEOTIDE SEQUENCE [LARGE SCALE GENOMIC DNA]</scope>
    <source>
        <strain evidence="3 4">DSM 100309</strain>
    </source>
</reference>
<organism evidence="3 4">
    <name type="scientific">Sulfurirhabdus autotrophica</name>
    <dbReference type="NCBI Taxonomy" id="1706046"/>
    <lineage>
        <taxon>Bacteria</taxon>
        <taxon>Pseudomonadati</taxon>
        <taxon>Pseudomonadota</taxon>
        <taxon>Betaproteobacteria</taxon>
        <taxon>Nitrosomonadales</taxon>
        <taxon>Sulfuricellaceae</taxon>
        <taxon>Sulfurirhabdus</taxon>
    </lineage>
</organism>
<dbReference type="OrthoDB" id="7353197at2"/>
<feature type="domain" description="DUF2157" evidence="2">
    <location>
        <begin position="16"/>
        <end position="155"/>
    </location>
</feature>
<feature type="transmembrane region" description="Helical" evidence="1">
    <location>
        <begin position="106"/>
        <end position="126"/>
    </location>
</feature>
<dbReference type="Pfam" id="PF09925">
    <property type="entry name" value="DUF2157"/>
    <property type="match status" value="1"/>
</dbReference>
<feature type="transmembrane region" description="Helical" evidence="1">
    <location>
        <begin position="290"/>
        <end position="312"/>
    </location>
</feature>
<protein>
    <submittedName>
        <fullName evidence="3">Putative membrane protein</fullName>
    </submittedName>
</protein>
<proteinExistence type="predicted"/>
<name>A0A4R3Y2L5_9PROT</name>
<dbReference type="InterPro" id="IPR018677">
    <property type="entry name" value="DUF2157"/>
</dbReference>
<comment type="caution">
    <text evidence="3">The sequence shown here is derived from an EMBL/GenBank/DDBJ whole genome shotgun (WGS) entry which is preliminary data.</text>
</comment>
<gene>
    <name evidence="3" type="ORF">EDC63_10793</name>
</gene>
<evidence type="ECO:0000313" key="4">
    <source>
        <dbReference type="Proteomes" id="UP000295367"/>
    </source>
</evidence>
<feature type="transmembrane region" description="Helical" evidence="1">
    <location>
        <begin position="42"/>
        <end position="65"/>
    </location>
</feature>
<feature type="transmembrane region" description="Helical" evidence="1">
    <location>
        <begin position="324"/>
        <end position="342"/>
    </location>
</feature>
<feature type="transmembrane region" description="Helical" evidence="1">
    <location>
        <begin position="263"/>
        <end position="284"/>
    </location>
</feature>
<evidence type="ECO:0000256" key="1">
    <source>
        <dbReference type="SAM" id="Phobius"/>
    </source>
</evidence>
<keyword evidence="1" id="KW-0812">Transmembrane</keyword>
<sequence length="437" mass="48248">MSDKGFSKRLAQELPRWQQEGWVAAEGAQAILNDIATRQPKLVWASSLALIGALLLGVGVITWFAAHWNEMNKLTKLVLILVSLTASHIAHGFCLTRGALPKLAQGMALLSVLFFGAAIMLIGQIYHIDAHFPDGIAMWAAGGLLTAWLLESQPALVASIALAALWTWNEQFDYRMMNWPLLGYLLLAAVPLLRHEWHIAARGWGALFILWMVGWHAQPWFGGSWESYDHMRLFALQVLGITGCWALAQASEHPFARAVRADFLLAALAGAFVFTFPDFAGHQANPARDLAPWLIALAGTAAIYTAGLLRLTRNSELSTERLRIVIALGIGFALLLAIEVMVPRSGGLLALFWNALFLGMLYWIGDLGIRHGDRAMVNRAFTAFSILVLARYFDTFWTLLDRSLFFMAGGVLLLAGGGWLERSRRSLMHDMADRGQS</sequence>
<dbReference type="AlphaFoldDB" id="A0A4R3Y2L5"/>